<gene>
    <name evidence="3" type="ORF">L2716_08745</name>
</gene>
<proteinExistence type="predicted"/>
<evidence type="ECO:0000259" key="2">
    <source>
        <dbReference type="PROSITE" id="PS51084"/>
    </source>
</evidence>
<dbReference type="InterPro" id="IPR036265">
    <property type="entry name" value="HIT-like_sf"/>
</dbReference>
<evidence type="ECO:0000313" key="4">
    <source>
        <dbReference type="Proteomes" id="UP001649381"/>
    </source>
</evidence>
<dbReference type="Gene3D" id="3.30.428.10">
    <property type="entry name" value="HIT-like"/>
    <property type="match status" value="1"/>
</dbReference>
<feature type="short sequence motif" description="Histidine triad motif" evidence="1">
    <location>
        <begin position="105"/>
        <end position="109"/>
    </location>
</feature>
<dbReference type="InterPro" id="IPR011146">
    <property type="entry name" value="HIT-like"/>
</dbReference>
<evidence type="ECO:0000313" key="3">
    <source>
        <dbReference type="EMBL" id="MCF6137816.1"/>
    </source>
</evidence>
<dbReference type="PANTHER" id="PTHR46648">
    <property type="entry name" value="HIT FAMILY PROTEIN 1"/>
    <property type="match status" value="1"/>
</dbReference>
<evidence type="ECO:0000256" key="1">
    <source>
        <dbReference type="PROSITE-ProRule" id="PRU00464"/>
    </source>
</evidence>
<sequence>MGHGEVGRILEMNCLGCHLANQNAPVYVVYEDEFVCCFLDHNPFNEGHILILSKNHYCYFDELDDHSAFSIVKAAKIISSAIRNLYEPDGITICQNGGQFDELTHFHMHIVPRYEGQNFADFYIEDESECTLVDETKLTDAQRKMKQEIYKVTSIRGCNTR</sequence>
<dbReference type="Proteomes" id="UP001649381">
    <property type="component" value="Unassembled WGS sequence"/>
</dbReference>
<organism evidence="3 4">
    <name type="scientific">Pseudalkalibacillus berkeleyi</name>
    <dbReference type="NCBI Taxonomy" id="1069813"/>
    <lineage>
        <taxon>Bacteria</taxon>
        <taxon>Bacillati</taxon>
        <taxon>Bacillota</taxon>
        <taxon>Bacilli</taxon>
        <taxon>Bacillales</taxon>
        <taxon>Fictibacillaceae</taxon>
        <taxon>Pseudalkalibacillus</taxon>
    </lineage>
</organism>
<protein>
    <submittedName>
        <fullName evidence="3">HIT family protein</fullName>
    </submittedName>
</protein>
<name>A0ABS9H1B2_9BACL</name>
<dbReference type="InterPro" id="IPR001310">
    <property type="entry name" value="Histidine_triad_HIT"/>
</dbReference>
<feature type="domain" description="HIT" evidence="2">
    <location>
        <begin position="15"/>
        <end position="120"/>
    </location>
</feature>
<comment type="caution">
    <text evidence="3">The sequence shown here is derived from an EMBL/GenBank/DDBJ whole genome shotgun (WGS) entry which is preliminary data.</text>
</comment>
<reference evidence="3 4" key="1">
    <citation type="submission" date="2022-01" db="EMBL/GenBank/DDBJ databases">
        <title>Alkalihalobacillus sp. EGI L200015, a novel bacterium isolated from a salt lake sediment.</title>
        <authorList>
            <person name="Gao L."/>
            <person name="Fang B.-Z."/>
            <person name="Li W.-J."/>
        </authorList>
    </citation>
    <scope>NUCLEOTIDE SEQUENCE [LARGE SCALE GENOMIC DNA]</scope>
    <source>
        <strain evidence="3 4">KCTC 12718</strain>
    </source>
</reference>
<keyword evidence="4" id="KW-1185">Reference proteome</keyword>
<dbReference type="Pfam" id="PF01230">
    <property type="entry name" value="HIT"/>
    <property type="match status" value="1"/>
</dbReference>
<dbReference type="RefSeq" id="WP_236333729.1">
    <property type="nucleotide sequence ID" value="NZ_JAKIJS010000001.1"/>
</dbReference>
<dbReference type="SUPFAM" id="SSF54197">
    <property type="entry name" value="HIT-like"/>
    <property type="match status" value="1"/>
</dbReference>
<dbReference type="EMBL" id="JAKIJS010000001">
    <property type="protein sequence ID" value="MCF6137816.1"/>
    <property type="molecule type" value="Genomic_DNA"/>
</dbReference>
<accession>A0ABS9H1B2</accession>
<dbReference type="PANTHER" id="PTHR46648:SF1">
    <property type="entry name" value="ADENOSINE 5'-MONOPHOSPHORAMIDASE HNT1"/>
    <property type="match status" value="1"/>
</dbReference>
<dbReference type="PRINTS" id="PR00332">
    <property type="entry name" value="HISTRIAD"/>
</dbReference>
<dbReference type="PROSITE" id="PS51084">
    <property type="entry name" value="HIT_2"/>
    <property type="match status" value="1"/>
</dbReference>